<feature type="domain" description="N-acetyltransferase" evidence="1">
    <location>
        <begin position="199"/>
        <end position="330"/>
    </location>
</feature>
<dbReference type="Pfam" id="PF13673">
    <property type="entry name" value="Acetyltransf_10"/>
    <property type="match status" value="1"/>
</dbReference>
<dbReference type="Gene3D" id="3.40.630.30">
    <property type="match status" value="1"/>
</dbReference>
<reference evidence="2 3" key="1">
    <citation type="submission" date="2018-08" db="EMBL/GenBank/DDBJ databases">
        <title>Complete genome of the Arcobacter molluscorum type strain LMG 25693.</title>
        <authorList>
            <person name="Miller W.G."/>
            <person name="Yee E."/>
            <person name="Bono J.L."/>
        </authorList>
    </citation>
    <scope>NUCLEOTIDE SEQUENCE [LARGE SCALE GENOMIC DNA]</scope>
    <source>
        <strain evidence="2 3">CECT 7696</strain>
    </source>
</reference>
<dbReference type="AlphaFoldDB" id="A0AB33GMM0"/>
<gene>
    <name evidence="2" type="ORF">AMOL_1278</name>
</gene>
<evidence type="ECO:0000313" key="3">
    <source>
        <dbReference type="Proteomes" id="UP000262712"/>
    </source>
</evidence>
<dbReference type="InterPro" id="IPR038765">
    <property type="entry name" value="Papain-like_cys_pep_sf"/>
</dbReference>
<dbReference type="Pfam" id="PF01841">
    <property type="entry name" value="Transglut_core"/>
    <property type="match status" value="1"/>
</dbReference>
<evidence type="ECO:0000313" key="2">
    <source>
        <dbReference type="EMBL" id="AXX92258.1"/>
    </source>
</evidence>
<dbReference type="PANTHER" id="PTHR33490">
    <property type="entry name" value="BLR5614 PROTEIN-RELATED"/>
    <property type="match status" value="1"/>
</dbReference>
<dbReference type="InterPro" id="IPR002931">
    <property type="entry name" value="Transglutaminase-like"/>
</dbReference>
<dbReference type="CDD" id="cd04301">
    <property type="entry name" value="NAT_SF"/>
    <property type="match status" value="1"/>
</dbReference>
<dbReference type="Gene3D" id="3.10.620.30">
    <property type="match status" value="1"/>
</dbReference>
<dbReference type="KEGG" id="amol:AMOL_1278"/>
<dbReference type="SUPFAM" id="SSF55729">
    <property type="entry name" value="Acyl-CoA N-acyltransferases (Nat)"/>
    <property type="match status" value="1"/>
</dbReference>
<dbReference type="GO" id="GO:0016747">
    <property type="term" value="F:acyltransferase activity, transferring groups other than amino-acyl groups"/>
    <property type="evidence" value="ECO:0007669"/>
    <property type="project" value="InterPro"/>
</dbReference>
<dbReference type="EMBL" id="CP032098">
    <property type="protein sequence ID" value="AXX92258.1"/>
    <property type="molecule type" value="Genomic_DNA"/>
</dbReference>
<dbReference type="InterPro" id="IPR000182">
    <property type="entry name" value="GNAT_dom"/>
</dbReference>
<protein>
    <submittedName>
        <fullName evidence="2">Acetyltransferase/transglutaminase</fullName>
    </submittedName>
</protein>
<dbReference type="InterPro" id="IPR016181">
    <property type="entry name" value="Acyl_CoA_acyltransferase"/>
</dbReference>
<dbReference type="Proteomes" id="UP000262712">
    <property type="component" value="Chromosome"/>
</dbReference>
<evidence type="ECO:0000259" key="1">
    <source>
        <dbReference type="PROSITE" id="PS51186"/>
    </source>
</evidence>
<sequence>MNLKDYLKELTIIDFKNQEIQDLAKNLSKNCNSDEEIVKNCFLYVRDKISHSGDIKADITTCKASDVLKYRTGWCYAKSHLLAALLRANNIPTGFCYQRISYCNMYCLHGLNAVYLEKYGWYRIDARGNKKDVHAQFNPPIENLAFELKDYEYDLAQIYAKPLDVVINSLQFFKGFNQMSKNLPLTNEFIRRGKLKDAKDLNVLVTSLLPYIFEQTPSWFKEEISEKSFKDRLKNKNYKHYIYTIDEKIVGFLSIKEENKLFHLFVDEAFHKKGIAKKLFECVKTNMDITDMKVNASLYAVAFYEALGFEKSGKQEHFKGLDYQPLIYNK</sequence>
<dbReference type="PANTHER" id="PTHR33490:SF3">
    <property type="entry name" value="CONSERVED INTEGRAL MEMBRANE PROTEIN"/>
    <property type="match status" value="1"/>
</dbReference>
<dbReference type="PROSITE" id="PS51186">
    <property type="entry name" value="GNAT"/>
    <property type="match status" value="1"/>
</dbReference>
<name>A0AB33GMM0_9BACT</name>
<organism evidence="2 3">
    <name type="scientific">Malaciobacter molluscorum LMG 25693</name>
    <dbReference type="NCBI Taxonomy" id="870501"/>
    <lineage>
        <taxon>Bacteria</taxon>
        <taxon>Pseudomonadati</taxon>
        <taxon>Campylobacterota</taxon>
        <taxon>Epsilonproteobacteria</taxon>
        <taxon>Campylobacterales</taxon>
        <taxon>Arcobacteraceae</taxon>
        <taxon>Malaciobacter</taxon>
    </lineage>
</organism>
<dbReference type="RefSeq" id="WP_164997061.1">
    <property type="nucleotide sequence ID" value="NZ_CP032098.1"/>
</dbReference>
<proteinExistence type="predicted"/>
<accession>A0AB33GMM0</accession>
<dbReference type="SUPFAM" id="SSF54001">
    <property type="entry name" value="Cysteine proteinases"/>
    <property type="match status" value="1"/>
</dbReference>